<evidence type="ECO:0000313" key="8">
    <source>
        <dbReference type="Proteomes" id="UP000199668"/>
    </source>
</evidence>
<dbReference type="PROSITE" id="PS01007">
    <property type="entry name" value="TRANSPOSASE_MUTATOR"/>
    <property type="match status" value="1"/>
</dbReference>
<proteinExistence type="inferred from homology"/>
<dbReference type="NCBIfam" id="NF033543">
    <property type="entry name" value="transpos_IS256"/>
    <property type="match status" value="1"/>
</dbReference>
<evidence type="ECO:0000256" key="3">
    <source>
        <dbReference type="ARBA" id="ARBA00022578"/>
    </source>
</evidence>
<dbReference type="PANTHER" id="PTHR33217">
    <property type="entry name" value="TRANSPOSASE FOR INSERTION SEQUENCE ELEMENT IS1081"/>
    <property type="match status" value="1"/>
</dbReference>
<evidence type="ECO:0000313" key="7">
    <source>
        <dbReference type="EMBL" id="SFM33936.1"/>
    </source>
</evidence>
<dbReference type="AlphaFoldDB" id="A0A1I4Q241"/>
<dbReference type="InterPro" id="IPR001207">
    <property type="entry name" value="Transposase_mutator"/>
</dbReference>
<comment type="function">
    <text evidence="1 6">Required for the transposition of the insertion element.</text>
</comment>
<accession>A0A1I4Q241</accession>
<keyword evidence="4 6" id="KW-0238">DNA-binding</keyword>
<keyword evidence="8" id="KW-1185">Reference proteome</keyword>
<evidence type="ECO:0000256" key="4">
    <source>
        <dbReference type="ARBA" id="ARBA00023125"/>
    </source>
</evidence>
<dbReference type="Proteomes" id="UP000199668">
    <property type="component" value="Unassembled WGS sequence"/>
</dbReference>
<reference evidence="7 8" key="1">
    <citation type="submission" date="2016-10" db="EMBL/GenBank/DDBJ databases">
        <authorList>
            <person name="de Groot N.N."/>
        </authorList>
    </citation>
    <scope>NUCLEOTIDE SEQUENCE [LARGE SCALE GENOMIC DNA]</scope>
    <source>
        <strain evidence="7 8">CGMCC 1.6134</strain>
    </source>
</reference>
<evidence type="ECO:0000256" key="2">
    <source>
        <dbReference type="ARBA" id="ARBA00010961"/>
    </source>
</evidence>
<evidence type="ECO:0000256" key="5">
    <source>
        <dbReference type="ARBA" id="ARBA00023172"/>
    </source>
</evidence>
<dbReference type="STRING" id="266892.SAMN04488054_13518"/>
<sequence>MNNFSTDIAQALVQHEDVNEIFRSHLERAVNQLLQTELTSFLDYEKYDPAGIGSGNSRNGTYERTLKTEFGELSLAIPRDRNGDFHQQTVEPYKRTNDTLEAFVMHMYHKGVTTTEIADLLERMYGHHYTPQTISNMTQTMEAEVEAFRRWPLAKRYACIYLDATFIALKRDTVAKEAVYIAVGIQEDGSKEVLAYLLAPTESAGNWQELLEDLQVGGLEEVLLVVSDGLAGMTDAIHAVYPSARHQMCCVHVSRTIARKVRVQDRPAVCANFKTVYRANSREEAARALETFIEAWSPRYPSIRRVLDEHPTLLTFYDFPSAIWRSLYSTNLIESFNKQLKKYVKRKEQFPNEASIERFLVSRFDTYNQKFSTRCHLGFAQAQHQLEDMFQRQD</sequence>
<dbReference type="GO" id="GO:0006313">
    <property type="term" value="P:DNA transposition"/>
    <property type="evidence" value="ECO:0007669"/>
    <property type="project" value="UniProtKB-UniRule"/>
</dbReference>
<dbReference type="GO" id="GO:0003677">
    <property type="term" value="F:DNA binding"/>
    <property type="evidence" value="ECO:0007669"/>
    <property type="project" value="UniProtKB-UniRule"/>
</dbReference>
<keyword evidence="3 6" id="KW-0815">Transposition</keyword>
<dbReference type="PANTHER" id="PTHR33217:SF8">
    <property type="entry name" value="MUTATOR FAMILY TRANSPOSASE"/>
    <property type="match status" value="1"/>
</dbReference>
<dbReference type="OrthoDB" id="9779930at2"/>
<evidence type="ECO:0000256" key="1">
    <source>
        <dbReference type="ARBA" id="ARBA00002190"/>
    </source>
</evidence>
<dbReference type="EMBL" id="FOTY01000035">
    <property type="protein sequence ID" value="SFM33936.1"/>
    <property type="molecule type" value="Genomic_DNA"/>
</dbReference>
<name>A0A1I4Q241_9BACI</name>
<protein>
    <recommendedName>
        <fullName evidence="6">Mutator family transposase</fullName>
    </recommendedName>
</protein>
<gene>
    <name evidence="7" type="ORF">SAMN04488054_13518</name>
</gene>
<keyword evidence="5 6" id="KW-0233">DNA recombination</keyword>
<organism evidence="7 8">
    <name type="scientific">Salibacterium qingdaonense</name>
    <dbReference type="NCBI Taxonomy" id="266892"/>
    <lineage>
        <taxon>Bacteria</taxon>
        <taxon>Bacillati</taxon>
        <taxon>Bacillota</taxon>
        <taxon>Bacilli</taxon>
        <taxon>Bacillales</taxon>
        <taxon>Bacillaceae</taxon>
    </lineage>
</organism>
<dbReference type="Pfam" id="PF00872">
    <property type="entry name" value="Transposase_mut"/>
    <property type="match status" value="1"/>
</dbReference>
<dbReference type="GO" id="GO:0004803">
    <property type="term" value="F:transposase activity"/>
    <property type="evidence" value="ECO:0007669"/>
    <property type="project" value="UniProtKB-UniRule"/>
</dbReference>
<comment type="similarity">
    <text evidence="2 6">Belongs to the transposase mutator family.</text>
</comment>
<dbReference type="RefSeq" id="WP_090928355.1">
    <property type="nucleotide sequence ID" value="NZ_FOTY01000035.1"/>
</dbReference>
<evidence type="ECO:0000256" key="6">
    <source>
        <dbReference type="RuleBase" id="RU365089"/>
    </source>
</evidence>
<keyword evidence="6" id="KW-0814">Transposable element</keyword>